<dbReference type="InterPro" id="IPR036286">
    <property type="entry name" value="LexA/Signal_pep-like_sf"/>
</dbReference>
<accession>A0A0F9VV96</accession>
<keyword evidence="5" id="KW-0378">Hydrolase</keyword>
<keyword evidence="4" id="KW-0645">Protease</keyword>
<dbReference type="PANTHER" id="PTHR43390">
    <property type="entry name" value="SIGNAL PEPTIDASE I"/>
    <property type="match status" value="1"/>
</dbReference>
<dbReference type="InterPro" id="IPR019756">
    <property type="entry name" value="Pept_S26A_signal_pept_1_Ser-AS"/>
</dbReference>
<evidence type="ECO:0000256" key="1">
    <source>
        <dbReference type="ARBA" id="ARBA00000677"/>
    </source>
</evidence>
<evidence type="ECO:0000259" key="7">
    <source>
        <dbReference type="Pfam" id="PF10502"/>
    </source>
</evidence>
<dbReference type="InterPro" id="IPR019758">
    <property type="entry name" value="Pept_S26A_signal_pept_1_CS"/>
</dbReference>
<dbReference type="PROSITE" id="PS00761">
    <property type="entry name" value="SPASE_I_3"/>
    <property type="match status" value="1"/>
</dbReference>
<feature type="domain" description="Peptidase S26" evidence="7">
    <location>
        <begin position="91"/>
        <end position="273"/>
    </location>
</feature>
<keyword evidence="6" id="KW-0812">Transmembrane</keyword>
<comment type="similarity">
    <text evidence="2">Belongs to the peptidase S26 family.</text>
</comment>
<dbReference type="GO" id="GO:0016020">
    <property type="term" value="C:membrane"/>
    <property type="evidence" value="ECO:0007669"/>
    <property type="project" value="InterPro"/>
</dbReference>
<dbReference type="InterPro" id="IPR000223">
    <property type="entry name" value="Pept_S26A_signal_pept_1"/>
</dbReference>
<dbReference type="PANTHER" id="PTHR43390:SF1">
    <property type="entry name" value="CHLOROPLAST PROCESSING PEPTIDASE"/>
    <property type="match status" value="1"/>
</dbReference>
<dbReference type="CDD" id="cd06530">
    <property type="entry name" value="S26_SPase_I"/>
    <property type="match status" value="1"/>
</dbReference>
<evidence type="ECO:0000256" key="6">
    <source>
        <dbReference type="SAM" id="Phobius"/>
    </source>
</evidence>
<feature type="transmembrane region" description="Helical" evidence="6">
    <location>
        <begin position="33"/>
        <end position="64"/>
    </location>
</feature>
<dbReference type="PROSITE" id="PS00760">
    <property type="entry name" value="SPASE_I_2"/>
    <property type="match status" value="1"/>
</dbReference>
<name>A0A0F9VV96_9ZZZZ</name>
<gene>
    <name evidence="8" type="ORF">LCGC14_0093000</name>
</gene>
<dbReference type="EC" id="3.4.21.89" evidence="3"/>
<feature type="transmembrane region" description="Helical" evidence="6">
    <location>
        <begin position="85"/>
        <end position="106"/>
    </location>
</feature>
<dbReference type="SUPFAM" id="SSF51306">
    <property type="entry name" value="LexA/Signal peptidase"/>
    <property type="match status" value="1"/>
</dbReference>
<organism evidence="8">
    <name type="scientific">marine sediment metagenome</name>
    <dbReference type="NCBI Taxonomy" id="412755"/>
    <lineage>
        <taxon>unclassified sequences</taxon>
        <taxon>metagenomes</taxon>
        <taxon>ecological metagenomes</taxon>
    </lineage>
</organism>
<evidence type="ECO:0000256" key="2">
    <source>
        <dbReference type="ARBA" id="ARBA00009370"/>
    </source>
</evidence>
<comment type="caution">
    <text evidence="8">The sequence shown here is derived from an EMBL/GenBank/DDBJ whole genome shotgun (WGS) entry which is preliminary data.</text>
</comment>
<dbReference type="Pfam" id="PF10502">
    <property type="entry name" value="Peptidase_S26"/>
    <property type="match status" value="1"/>
</dbReference>
<dbReference type="GO" id="GO:0004252">
    <property type="term" value="F:serine-type endopeptidase activity"/>
    <property type="evidence" value="ECO:0007669"/>
    <property type="project" value="InterPro"/>
</dbReference>
<dbReference type="PRINTS" id="PR00727">
    <property type="entry name" value="LEADERPTASE"/>
</dbReference>
<evidence type="ECO:0000256" key="5">
    <source>
        <dbReference type="ARBA" id="ARBA00022801"/>
    </source>
</evidence>
<dbReference type="GO" id="GO:0009003">
    <property type="term" value="F:signal peptidase activity"/>
    <property type="evidence" value="ECO:0007669"/>
    <property type="project" value="UniProtKB-EC"/>
</dbReference>
<dbReference type="AlphaFoldDB" id="A0A0F9VV96"/>
<dbReference type="EMBL" id="LAZR01000025">
    <property type="protein sequence ID" value="KKO03873.1"/>
    <property type="molecule type" value="Genomic_DNA"/>
</dbReference>
<dbReference type="InterPro" id="IPR019533">
    <property type="entry name" value="Peptidase_S26"/>
</dbReference>
<reference evidence="8" key="1">
    <citation type="journal article" date="2015" name="Nature">
        <title>Complex archaea that bridge the gap between prokaryotes and eukaryotes.</title>
        <authorList>
            <person name="Spang A."/>
            <person name="Saw J.H."/>
            <person name="Jorgensen S.L."/>
            <person name="Zaremba-Niedzwiedzka K."/>
            <person name="Martijn J."/>
            <person name="Lind A.E."/>
            <person name="van Eijk R."/>
            <person name="Schleper C."/>
            <person name="Guy L."/>
            <person name="Ettema T.J."/>
        </authorList>
    </citation>
    <scope>NUCLEOTIDE SEQUENCE</scope>
</reference>
<keyword evidence="6" id="KW-1133">Transmembrane helix</keyword>
<evidence type="ECO:0000256" key="3">
    <source>
        <dbReference type="ARBA" id="ARBA00013208"/>
    </source>
</evidence>
<comment type="catalytic activity">
    <reaction evidence="1">
        <text>Cleavage of hydrophobic, N-terminal signal or leader sequences from secreted and periplasmic proteins.</text>
        <dbReference type="EC" id="3.4.21.89"/>
    </reaction>
</comment>
<protein>
    <recommendedName>
        <fullName evidence="3">signal peptidase I</fullName>
        <ecNumber evidence="3">3.4.21.89</ecNumber>
    </recommendedName>
</protein>
<dbReference type="InterPro" id="IPR019757">
    <property type="entry name" value="Pept_S26A_signal_pept_1_Lys-AS"/>
</dbReference>
<proteinExistence type="inferred from homology"/>
<dbReference type="PROSITE" id="PS00501">
    <property type="entry name" value="SPASE_I_1"/>
    <property type="match status" value="1"/>
</dbReference>
<dbReference type="NCBIfam" id="TIGR02227">
    <property type="entry name" value="sigpep_I_bact"/>
    <property type="match status" value="1"/>
</dbReference>
<keyword evidence="6" id="KW-0472">Membrane</keyword>
<dbReference type="Gene3D" id="2.10.109.10">
    <property type="entry name" value="Umud Fragment, subunit A"/>
    <property type="match status" value="1"/>
</dbReference>
<evidence type="ECO:0000256" key="4">
    <source>
        <dbReference type="ARBA" id="ARBA00022670"/>
    </source>
</evidence>
<evidence type="ECO:0000313" key="8">
    <source>
        <dbReference type="EMBL" id="KKO03873.1"/>
    </source>
</evidence>
<feature type="transmembrane region" description="Helical" evidence="6">
    <location>
        <begin position="9"/>
        <end position="27"/>
    </location>
</feature>
<sequence>MTTASPPKIWIAVLLGIFLQPFVFLYVNRPRLFWPYLLVGLVVAAVDWYLVLGIHLLFSVICPLHACWIIRRYDPSQPRRWYSRVWVLIGLYLGLMLSVLLVRTFLYEPYAVPSASMHPTLVEGDVVIVQKWGFAQSALFGYALPGEETVAPERMQRGKVYVFYPPDHDVLYVKRLMALPGDVIALTEQGVVVNGKTLSSDLVSETDGFNRFAESAGSEQYQIQYLKDAPPGAIRTFRVPEGHYFFLGDNRDNSDDSRHWGSVLAQRVVGEVVGVVPK</sequence>
<dbReference type="GO" id="GO:0006465">
    <property type="term" value="P:signal peptide processing"/>
    <property type="evidence" value="ECO:0007669"/>
    <property type="project" value="InterPro"/>
</dbReference>